<organism evidence="2 3">
    <name type="scientific">Cohnella soli</name>
    <dbReference type="NCBI Taxonomy" id="425005"/>
    <lineage>
        <taxon>Bacteria</taxon>
        <taxon>Bacillati</taxon>
        <taxon>Bacillota</taxon>
        <taxon>Bacilli</taxon>
        <taxon>Bacillales</taxon>
        <taxon>Paenibacillaceae</taxon>
        <taxon>Cohnella</taxon>
    </lineage>
</organism>
<dbReference type="RefSeq" id="WP_378132912.1">
    <property type="nucleotide sequence ID" value="NZ_JBHSMI010000023.1"/>
</dbReference>
<dbReference type="InterPro" id="IPR025372">
    <property type="entry name" value="DUF4362"/>
</dbReference>
<feature type="domain" description="YhfM-like" evidence="1">
    <location>
        <begin position="73"/>
        <end position="157"/>
    </location>
</feature>
<dbReference type="Pfam" id="PF26353">
    <property type="entry name" value="YhfM"/>
    <property type="match status" value="1"/>
</dbReference>
<proteinExistence type="predicted"/>
<keyword evidence="3" id="KW-1185">Reference proteome</keyword>
<evidence type="ECO:0000313" key="2">
    <source>
        <dbReference type="EMBL" id="MFC5403504.1"/>
    </source>
</evidence>
<dbReference type="Pfam" id="PF14275">
    <property type="entry name" value="DUF4362"/>
    <property type="match status" value="1"/>
</dbReference>
<evidence type="ECO:0000313" key="3">
    <source>
        <dbReference type="Proteomes" id="UP001596113"/>
    </source>
</evidence>
<dbReference type="InterPro" id="IPR058780">
    <property type="entry name" value="YhfM-like_dom"/>
</dbReference>
<name>A0ABW0HSI9_9BACL</name>
<gene>
    <name evidence="2" type="ORF">ACFPOF_12245</name>
</gene>
<dbReference type="Proteomes" id="UP001596113">
    <property type="component" value="Unassembled WGS sequence"/>
</dbReference>
<evidence type="ECO:0000259" key="1">
    <source>
        <dbReference type="Pfam" id="PF26353"/>
    </source>
</evidence>
<reference evidence="3" key="1">
    <citation type="journal article" date="2019" name="Int. J. Syst. Evol. Microbiol.">
        <title>The Global Catalogue of Microorganisms (GCM) 10K type strain sequencing project: providing services to taxonomists for standard genome sequencing and annotation.</title>
        <authorList>
            <consortium name="The Broad Institute Genomics Platform"/>
            <consortium name="The Broad Institute Genome Sequencing Center for Infectious Disease"/>
            <person name="Wu L."/>
            <person name="Ma J."/>
        </authorList>
    </citation>
    <scope>NUCLEOTIDE SEQUENCE [LARGE SCALE GENOMIC DNA]</scope>
    <source>
        <strain evidence="3">CGMCC 1.18575</strain>
    </source>
</reference>
<protein>
    <submittedName>
        <fullName evidence="2">DUF4362 domain-containing protein</fullName>
    </submittedName>
</protein>
<accession>A0ABW0HSI9</accession>
<dbReference type="EMBL" id="JBHSMI010000023">
    <property type="protein sequence ID" value="MFC5403504.1"/>
    <property type="molecule type" value="Genomic_DNA"/>
</dbReference>
<dbReference type="PROSITE" id="PS51257">
    <property type="entry name" value="PROKAR_LIPOPROTEIN"/>
    <property type="match status" value="1"/>
</dbReference>
<sequence length="278" mass="30108">MGKWKAVVIAIGLAVMLVGCGARESEQGAVGASSLAGEVSEAAQTSWSGFSPTSATVSRSQRFGSVYSAALGKLSEAKELKSIVGAMKNAKQIPGMLDVANPEYDVVLTDKNGGKRELHLWLGTLKGKDGMYMFVSDTGTGYKIDSEDADDLRELIGKIEYSSEQAIANGEIVQSIRGLANTDRWLDFVKSVGEGKSAEVHIVTYSIEGDPIFQDLLFENGTIVYTTDTTMDKFGVPERTRSFCKGIDNAKSEQGTKYTLNQCDEPVHFEFDIPMEND</sequence>
<comment type="caution">
    <text evidence="2">The sequence shown here is derived from an EMBL/GenBank/DDBJ whole genome shotgun (WGS) entry which is preliminary data.</text>
</comment>